<evidence type="ECO:0000313" key="1">
    <source>
        <dbReference type="EMBL" id="KAJ8678131.1"/>
    </source>
</evidence>
<gene>
    <name evidence="1" type="ORF">QAD02_013918</name>
</gene>
<accession>A0ACC2P5K6</accession>
<keyword evidence="2" id="KW-1185">Reference proteome</keyword>
<sequence>MSCGKYLINDCRCVKRCILQYGRDTARRQQKFRRRNVPRGWCRQQTQLLLGLSCPMAYTHCLLLCFLALDKNHGPLKILISGTAPELSSRTKALAEFQHGMASLDRLSSRRKGSHIVDAFRFIFEVILIHFWSELGLDKLGWRIVYILDVGLE</sequence>
<dbReference type="EMBL" id="CM056742">
    <property type="protein sequence ID" value="KAJ8678131.1"/>
    <property type="molecule type" value="Genomic_DNA"/>
</dbReference>
<evidence type="ECO:0000313" key="2">
    <source>
        <dbReference type="Proteomes" id="UP001239111"/>
    </source>
</evidence>
<proteinExistence type="predicted"/>
<name>A0ACC2P5K6_9HYME</name>
<protein>
    <submittedName>
        <fullName evidence="1">Uncharacterized protein</fullName>
    </submittedName>
</protein>
<organism evidence="1 2">
    <name type="scientific">Eretmocerus hayati</name>
    <dbReference type="NCBI Taxonomy" id="131215"/>
    <lineage>
        <taxon>Eukaryota</taxon>
        <taxon>Metazoa</taxon>
        <taxon>Ecdysozoa</taxon>
        <taxon>Arthropoda</taxon>
        <taxon>Hexapoda</taxon>
        <taxon>Insecta</taxon>
        <taxon>Pterygota</taxon>
        <taxon>Neoptera</taxon>
        <taxon>Endopterygota</taxon>
        <taxon>Hymenoptera</taxon>
        <taxon>Apocrita</taxon>
        <taxon>Proctotrupomorpha</taxon>
        <taxon>Chalcidoidea</taxon>
        <taxon>Aphelinidae</taxon>
        <taxon>Aphelininae</taxon>
        <taxon>Eretmocerus</taxon>
    </lineage>
</organism>
<dbReference type="Proteomes" id="UP001239111">
    <property type="component" value="Chromosome 2"/>
</dbReference>
<reference evidence="1" key="1">
    <citation type="submission" date="2023-04" db="EMBL/GenBank/DDBJ databases">
        <title>A chromosome-level genome assembly of the parasitoid wasp Eretmocerus hayati.</title>
        <authorList>
            <person name="Zhong Y."/>
            <person name="Liu S."/>
            <person name="Liu Y."/>
        </authorList>
    </citation>
    <scope>NUCLEOTIDE SEQUENCE</scope>
    <source>
        <strain evidence="1">ZJU_SS_LIU_2023</strain>
    </source>
</reference>
<comment type="caution">
    <text evidence="1">The sequence shown here is derived from an EMBL/GenBank/DDBJ whole genome shotgun (WGS) entry which is preliminary data.</text>
</comment>